<keyword evidence="22" id="KW-1185">Reference proteome</keyword>
<dbReference type="GO" id="GO:0140741">
    <property type="term" value="F:tRNA-uracil-4 sulfurtransferase activity"/>
    <property type="evidence" value="ECO:0007669"/>
    <property type="project" value="UniProtKB-EC"/>
</dbReference>
<evidence type="ECO:0000256" key="1">
    <source>
        <dbReference type="ARBA" id="ARBA00004496"/>
    </source>
</evidence>
<evidence type="ECO:0000256" key="15">
    <source>
        <dbReference type="ARBA" id="ARBA00071867"/>
    </source>
</evidence>
<dbReference type="GO" id="GO:0004810">
    <property type="term" value="F:CCA tRNA nucleotidyltransferase activity"/>
    <property type="evidence" value="ECO:0007669"/>
    <property type="project" value="InterPro"/>
</dbReference>
<dbReference type="Proteomes" id="UP000030416">
    <property type="component" value="Unassembled WGS sequence"/>
</dbReference>
<feature type="binding site" evidence="19">
    <location>
        <position position="266"/>
    </location>
    <ligand>
        <name>ATP</name>
        <dbReference type="ChEBI" id="CHEBI:30616"/>
    </ligand>
</feature>
<dbReference type="PROSITE" id="PS51165">
    <property type="entry name" value="THUMP"/>
    <property type="match status" value="1"/>
</dbReference>
<dbReference type="CDD" id="cd01712">
    <property type="entry name" value="PPase_ThiI"/>
    <property type="match status" value="1"/>
</dbReference>
<keyword evidence="8 19" id="KW-0694">RNA-binding</keyword>
<evidence type="ECO:0000256" key="7">
    <source>
        <dbReference type="ARBA" id="ARBA00022840"/>
    </source>
</evidence>
<comment type="catalytic activity">
    <reaction evidence="11 19">
        <text>[ThiS sulfur-carrier protein]-C-terminal Gly-Gly-AMP + S-sulfanyl-L-cysteinyl-[cysteine desulfurase] + AH2 = [ThiS sulfur-carrier protein]-C-terminal-Gly-aminoethanethioate + L-cysteinyl-[cysteine desulfurase] + A + AMP + 2 H(+)</text>
        <dbReference type="Rhea" id="RHEA:43340"/>
        <dbReference type="Rhea" id="RHEA-COMP:12157"/>
        <dbReference type="Rhea" id="RHEA-COMP:12158"/>
        <dbReference type="Rhea" id="RHEA-COMP:12910"/>
        <dbReference type="Rhea" id="RHEA-COMP:19908"/>
        <dbReference type="ChEBI" id="CHEBI:13193"/>
        <dbReference type="ChEBI" id="CHEBI:15378"/>
        <dbReference type="ChEBI" id="CHEBI:17499"/>
        <dbReference type="ChEBI" id="CHEBI:29950"/>
        <dbReference type="ChEBI" id="CHEBI:61963"/>
        <dbReference type="ChEBI" id="CHEBI:90618"/>
        <dbReference type="ChEBI" id="CHEBI:232372"/>
        <dbReference type="ChEBI" id="CHEBI:456215"/>
    </reaction>
</comment>
<keyword evidence="7 19" id="KW-0067">ATP-binding</keyword>
<evidence type="ECO:0000313" key="22">
    <source>
        <dbReference type="Proteomes" id="UP000030416"/>
    </source>
</evidence>
<comment type="catalytic activity">
    <reaction evidence="10 19">
        <text>[ThiI sulfur-carrier protein]-S-sulfanyl-L-cysteine + a uridine in tRNA + 2 reduced [2Fe-2S]-[ferredoxin] + ATP + H(+) = [ThiI sulfur-carrier protein]-L-cysteine + a 4-thiouridine in tRNA + 2 oxidized [2Fe-2S]-[ferredoxin] + AMP + diphosphate</text>
        <dbReference type="Rhea" id="RHEA:24176"/>
        <dbReference type="Rhea" id="RHEA-COMP:10000"/>
        <dbReference type="Rhea" id="RHEA-COMP:10001"/>
        <dbReference type="Rhea" id="RHEA-COMP:13337"/>
        <dbReference type="Rhea" id="RHEA-COMP:13338"/>
        <dbReference type="Rhea" id="RHEA-COMP:13339"/>
        <dbReference type="Rhea" id="RHEA-COMP:13340"/>
        <dbReference type="ChEBI" id="CHEBI:15378"/>
        <dbReference type="ChEBI" id="CHEBI:29950"/>
        <dbReference type="ChEBI" id="CHEBI:30616"/>
        <dbReference type="ChEBI" id="CHEBI:33019"/>
        <dbReference type="ChEBI" id="CHEBI:33737"/>
        <dbReference type="ChEBI" id="CHEBI:33738"/>
        <dbReference type="ChEBI" id="CHEBI:61963"/>
        <dbReference type="ChEBI" id="CHEBI:65315"/>
        <dbReference type="ChEBI" id="CHEBI:136798"/>
        <dbReference type="ChEBI" id="CHEBI:456215"/>
        <dbReference type="EC" id="2.8.1.4"/>
    </reaction>
</comment>
<evidence type="ECO:0000256" key="2">
    <source>
        <dbReference type="ARBA" id="ARBA00004948"/>
    </source>
</evidence>
<evidence type="ECO:0000256" key="19">
    <source>
        <dbReference type="HAMAP-Rule" id="MF_00021"/>
    </source>
</evidence>
<evidence type="ECO:0000256" key="5">
    <source>
        <dbReference type="ARBA" id="ARBA00022679"/>
    </source>
</evidence>
<evidence type="ECO:0000256" key="10">
    <source>
        <dbReference type="ARBA" id="ARBA00050570"/>
    </source>
</evidence>
<dbReference type="RefSeq" id="WP_036188172.1">
    <property type="nucleotide sequence ID" value="NZ_AVDA01000018.1"/>
</dbReference>
<dbReference type="InterPro" id="IPR003720">
    <property type="entry name" value="tRNA_STrfase"/>
</dbReference>
<feature type="binding site" evidence="19">
    <location>
        <position position="288"/>
    </location>
    <ligand>
        <name>ATP</name>
        <dbReference type="ChEBI" id="CHEBI:30616"/>
    </ligand>
</feature>
<dbReference type="PANTHER" id="PTHR43209:SF1">
    <property type="entry name" value="TRNA SULFURTRANSFERASE"/>
    <property type="match status" value="1"/>
</dbReference>
<dbReference type="GO" id="GO:0009229">
    <property type="term" value="P:thiamine diphosphate biosynthetic process"/>
    <property type="evidence" value="ECO:0007669"/>
    <property type="project" value="UniProtKB-UniRule"/>
</dbReference>
<reference evidence="21 22" key="1">
    <citation type="submission" date="2014-02" db="EMBL/GenBank/DDBJ databases">
        <title>Draft genome sequence of Lysinibacillus manganicus DSM 26584T.</title>
        <authorList>
            <person name="Zhang F."/>
            <person name="Wang G."/>
            <person name="Zhang L."/>
        </authorList>
    </citation>
    <scope>NUCLEOTIDE SEQUENCE [LARGE SCALE GENOMIC DNA]</scope>
    <source>
        <strain evidence="21 22">DSM 26584</strain>
    </source>
</reference>
<dbReference type="GO" id="GO:0009228">
    <property type="term" value="P:thiamine biosynthetic process"/>
    <property type="evidence" value="ECO:0007669"/>
    <property type="project" value="UniProtKB-KW"/>
</dbReference>
<keyword evidence="9 19" id="KW-0784">Thiamine biosynthesis</keyword>
<feature type="binding site" evidence="19">
    <location>
        <position position="297"/>
    </location>
    <ligand>
        <name>ATP</name>
        <dbReference type="ChEBI" id="CHEBI:30616"/>
    </ligand>
</feature>
<dbReference type="AlphaFoldDB" id="A0A0A3I4B5"/>
<protein>
    <recommendedName>
        <fullName evidence="15 19">Probable tRNA sulfurtransferase</fullName>
        <ecNumber evidence="14 19">2.8.1.4</ecNumber>
    </recommendedName>
    <alternativeName>
        <fullName evidence="16 19">Sulfur carrier protein ThiS sulfurtransferase</fullName>
    </alternativeName>
    <alternativeName>
        <fullName evidence="17 19">Thiamine biosynthesis protein ThiI</fullName>
    </alternativeName>
    <alternativeName>
        <fullName evidence="18 19">tRNA 4-thiouridine synthase</fullName>
    </alternativeName>
</protein>
<feature type="binding site" evidence="19">
    <location>
        <begin position="184"/>
        <end position="185"/>
    </location>
    <ligand>
        <name>ATP</name>
        <dbReference type="ChEBI" id="CHEBI:30616"/>
    </ligand>
</feature>
<dbReference type="GO" id="GO:0005829">
    <property type="term" value="C:cytosol"/>
    <property type="evidence" value="ECO:0007669"/>
    <property type="project" value="TreeGrafter"/>
</dbReference>
<dbReference type="InterPro" id="IPR050102">
    <property type="entry name" value="tRNA_sulfurtransferase_ThiI"/>
</dbReference>
<dbReference type="SUPFAM" id="SSF143437">
    <property type="entry name" value="THUMP domain-like"/>
    <property type="match status" value="1"/>
</dbReference>
<keyword evidence="5 19" id="KW-0808">Transferase</keyword>
<dbReference type="Pfam" id="PF02926">
    <property type="entry name" value="THUMP"/>
    <property type="match status" value="1"/>
</dbReference>
<evidence type="ECO:0000256" key="17">
    <source>
        <dbReference type="ARBA" id="ARBA00077849"/>
    </source>
</evidence>
<evidence type="ECO:0000256" key="4">
    <source>
        <dbReference type="ARBA" id="ARBA00022555"/>
    </source>
</evidence>
<dbReference type="FunFam" id="3.40.50.620:FF:000053">
    <property type="entry name" value="Probable tRNA sulfurtransferase"/>
    <property type="match status" value="1"/>
</dbReference>
<dbReference type="InterPro" id="IPR004114">
    <property type="entry name" value="THUMP_dom"/>
</dbReference>
<evidence type="ECO:0000256" key="8">
    <source>
        <dbReference type="ARBA" id="ARBA00022884"/>
    </source>
</evidence>
<dbReference type="NCBIfam" id="TIGR00342">
    <property type="entry name" value="tRNA uracil 4-sulfurtransferase ThiI"/>
    <property type="match status" value="1"/>
</dbReference>
<dbReference type="HAMAP" id="MF_00021">
    <property type="entry name" value="ThiI"/>
    <property type="match status" value="1"/>
</dbReference>
<evidence type="ECO:0000256" key="3">
    <source>
        <dbReference type="ARBA" id="ARBA00022490"/>
    </source>
</evidence>
<dbReference type="EC" id="2.8.1.4" evidence="14 19"/>
<comment type="caution">
    <text evidence="21">The sequence shown here is derived from an EMBL/GenBank/DDBJ whole genome shotgun (WGS) entry which is preliminary data.</text>
</comment>
<comment type="similarity">
    <text evidence="13 19">Belongs to the ThiI family.</text>
</comment>
<dbReference type="GO" id="GO:0005524">
    <property type="term" value="F:ATP binding"/>
    <property type="evidence" value="ECO:0007669"/>
    <property type="project" value="UniProtKB-UniRule"/>
</dbReference>
<dbReference type="GO" id="GO:0052837">
    <property type="term" value="P:thiazole biosynthetic process"/>
    <property type="evidence" value="ECO:0007669"/>
    <property type="project" value="TreeGrafter"/>
</dbReference>
<name>A0A0A3I4B5_9BACL</name>
<dbReference type="STRING" id="1384049.CD29_14755"/>
<dbReference type="Gene3D" id="3.40.50.620">
    <property type="entry name" value="HUPs"/>
    <property type="match status" value="1"/>
</dbReference>
<keyword evidence="6 19" id="KW-0547">Nucleotide-binding</keyword>
<dbReference type="InterPro" id="IPR014729">
    <property type="entry name" value="Rossmann-like_a/b/a_fold"/>
</dbReference>
<dbReference type="OrthoDB" id="9773948at2"/>
<feature type="binding site" evidence="19">
    <location>
        <begin position="209"/>
        <end position="210"/>
    </location>
    <ligand>
        <name>ATP</name>
        <dbReference type="ChEBI" id="CHEBI:30616"/>
    </ligand>
</feature>
<dbReference type="InterPro" id="IPR020536">
    <property type="entry name" value="ThiI_AANH"/>
</dbReference>
<evidence type="ECO:0000256" key="6">
    <source>
        <dbReference type="ARBA" id="ARBA00022741"/>
    </source>
</evidence>
<dbReference type="CDD" id="cd11716">
    <property type="entry name" value="THUMP_ThiI"/>
    <property type="match status" value="1"/>
</dbReference>
<evidence type="ECO:0000256" key="14">
    <source>
        <dbReference type="ARBA" id="ARBA00066827"/>
    </source>
</evidence>
<dbReference type="PANTHER" id="PTHR43209">
    <property type="entry name" value="TRNA SULFURTRANSFERASE"/>
    <property type="match status" value="1"/>
</dbReference>
<dbReference type="GO" id="GO:0000049">
    <property type="term" value="F:tRNA binding"/>
    <property type="evidence" value="ECO:0007669"/>
    <property type="project" value="UniProtKB-UniRule"/>
</dbReference>
<accession>A0A0A3I4B5</accession>
<dbReference type="GO" id="GO:0002937">
    <property type="term" value="P:tRNA 4-thiouridine biosynthesis"/>
    <property type="evidence" value="ECO:0007669"/>
    <property type="project" value="TreeGrafter"/>
</dbReference>
<dbReference type="SUPFAM" id="SSF52402">
    <property type="entry name" value="Adenine nucleotide alpha hydrolases-like"/>
    <property type="match status" value="1"/>
</dbReference>
<dbReference type="UniPathway" id="UPA00060"/>
<evidence type="ECO:0000256" key="18">
    <source>
        <dbReference type="ARBA" id="ARBA00080570"/>
    </source>
</evidence>
<evidence type="ECO:0000313" key="21">
    <source>
        <dbReference type="EMBL" id="KGR77518.1"/>
    </source>
</evidence>
<comment type="function">
    <text evidence="12 19">Catalyzes the ATP-dependent transfer of a sulfur to tRNA to produce 4-thiouridine in position 8 of tRNAs, which functions as a near-UV photosensor. Also catalyzes the transfer of sulfur to the sulfur carrier protein ThiS, forming ThiS-thiocarboxylate. This is a step in the synthesis of thiazole, in the thiamine biosynthesis pathway. The sulfur is donated as persulfide by IscS.</text>
</comment>
<dbReference type="eggNOG" id="COG0301">
    <property type="taxonomic scope" value="Bacteria"/>
</dbReference>
<keyword evidence="4 19" id="KW-0820">tRNA-binding</keyword>
<evidence type="ECO:0000256" key="12">
    <source>
        <dbReference type="ARBA" id="ARBA00058382"/>
    </source>
</evidence>
<comment type="subcellular location">
    <subcellularLocation>
        <location evidence="1 19">Cytoplasm</location>
    </subcellularLocation>
</comment>
<evidence type="ECO:0000256" key="16">
    <source>
        <dbReference type="ARBA" id="ARBA00075337"/>
    </source>
</evidence>
<dbReference type="InterPro" id="IPR049961">
    <property type="entry name" value="ThiI_N"/>
</dbReference>
<evidence type="ECO:0000256" key="9">
    <source>
        <dbReference type="ARBA" id="ARBA00022977"/>
    </source>
</evidence>
<dbReference type="EMBL" id="JPVN01000018">
    <property type="protein sequence ID" value="KGR77518.1"/>
    <property type="molecule type" value="Genomic_DNA"/>
</dbReference>
<evidence type="ECO:0000256" key="11">
    <source>
        <dbReference type="ARBA" id="ARBA00052330"/>
    </source>
</evidence>
<dbReference type="SMART" id="SM00981">
    <property type="entry name" value="THUMP"/>
    <property type="match status" value="1"/>
</dbReference>
<evidence type="ECO:0000259" key="20">
    <source>
        <dbReference type="PROSITE" id="PS51165"/>
    </source>
</evidence>
<organism evidence="21 22">
    <name type="scientific">Ureibacillus manganicus DSM 26584</name>
    <dbReference type="NCBI Taxonomy" id="1384049"/>
    <lineage>
        <taxon>Bacteria</taxon>
        <taxon>Bacillati</taxon>
        <taxon>Bacillota</taxon>
        <taxon>Bacilli</taxon>
        <taxon>Bacillales</taxon>
        <taxon>Caryophanaceae</taxon>
        <taxon>Ureibacillus</taxon>
    </lineage>
</organism>
<keyword evidence="3 19" id="KW-0963">Cytoplasm</keyword>
<dbReference type="InterPro" id="IPR049962">
    <property type="entry name" value="THUMP_ThiI"/>
</dbReference>
<dbReference type="InterPro" id="IPR054173">
    <property type="entry name" value="ThiI_fer"/>
</dbReference>
<dbReference type="Pfam" id="PF22025">
    <property type="entry name" value="ThiI_fer"/>
    <property type="match status" value="1"/>
</dbReference>
<dbReference type="Pfam" id="PF02568">
    <property type="entry name" value="ThiI"/>
    <property type="match status" value="1"/>
</dbReference>
<gene>
    <name evidence="19" type="primary">thiI</name>
    <name evidence="21" type="ORF">CD29_14755</name>
</gene>
<sequence>MRWKEVLIRYGELSTKGRNKKEFINRLRDNIRNTFKDISPLNIQTERDRMHIQIENNEQMTILMERLPKVFGIQSFSPVAVCDKNLDAMKTLAREIMDDFKNKEITFKVEVKRSDKSFPFETHEIQREIGGAVLSHFQNLSVQVRKPDVELRIEVRKDAIYMMAQVIYGAGGMPVGSNGKSLLMLSGGIDSPVAGYMMMKRGLRLEAIHFFSPPYTSQNSLEKVKVLANELSKFGYKIRLHVIPFTEIQVLIRDRVPENTLMTITRRMMMKIADKVREEINALGIVTGESLGQVASQTLESLTAINDVTSTPILRPLIGYDKLEIIDIAEKIGTYETSIQPFEDCCTIFTPASPKTKPKVDKVNYYESFTDFDELIDRAVRNRELYIFPMTKPKEDKFEDLL</sequence>
<comment type="pathway">
    <text evidence="2 19">Cofactor biosynthesis; thiamine diphosphate biosynthesis.</text>
</comment>
<dbReference type="Gene3D" id="3.30.2130.30">
    <property type="match status" value="1"/>
</dbReference>
<feature type="domain" description="THUMP" evidence="20">
    <location>
        <begin position="61"/>
        <end position="166"/>
    </location>
</feature>
<evidence type="ECO:0000256" key="13">
    <source>
        <dbReference type="ARBA" id="ARBA00061472"/>
    </source>
</evidence>
<proteinExistence type="inferred from homology"/>